<reference evidence="1" key="1">
    <citation type="submission" date="2021-01" db="EMBL/GenBank/DDBJ databases">
        <title>Genomic Encyclopedia of Type Strains, Phase IV (KMG-IV): sequencing the most valuable type-strain genomes for metagenomic binning, comparative biology and taxonomic classification.</title>
        <authorList>
            <person name="Goeker M."/>
        </authorList>
    </citation>
    <scope>NUCLEOTIDE SEQUENCE</scope>
    <source>
        <strain evidence="1">DSM 25523</strain>
    </source>
</reference>
<gene>
    <name evidence="1" type="ORF">JOD01_000619</name>
</gene>
<proteinExistence type="predicted"/>
<comment type="caution">
    <text evidence="1">The sequence shown here is derived from an EMBL/GenBank/DDBJ whole genome shotgun (WGS) entry which is preliminary data.</text>
</comment>
<accession>A0A938XWM9</accession>
<sequence length="213" mass="23858">MLKSLLLACLIWTVSIETGQTVTELANLKLDMSRSQTEQALVNRAALILMVNCDGSYQSYPTNRTIPNGRLVHYVQNLKVEKQVKGEVGRDIRLVTTGVEPLPDPSHSSNITYPGALAEGKYALFLQPVKGTNFYSLVGGWQGVYPIMDGKTIALKGHGFSRFDNLSPEQFERTVKNLLHPRNRTTFLQQRQSLSPRETTIQWTRANTAVVLR</sequence>
<protein>
    <submittedName>
        <fullName evidence="1">Uncharacterized protein</fullName>
    </submittedName>
</protein>
<organism evidence="1 2">
    <name type="scientific">Brevibacillus fulvus</name>
    <dbReference type="NCBI Taxonomy" id="1125967"/>
    <lineage>
        <taxon>Bacteria</taxon>
        <taxon>Bacillati</taxon>
        <taxon>Bacillota</taxon>
        <taxon>Bacilli</taxon>
        <taxon>Bacillales</taxon>
        <taxon>Paenibacillaceae</taxon>
        <taxon>Brevibacillus</taxon>
    </lineage>
</organism>
<dbReference type="AlphaFoldDB" id="A0A938XWM9"/>
<name>A0A938XWM9_9BACL</name>
<evidence type="ECO:0000313" key="1">
    <source>
        <dbReference type="EMBL" id="MBM7589033.1"/>
    </source>
</evidence>
<dbReference type="EMBL" id="JAFBEB010000001">
    <property type="protein sequence ID" value="MBM7589033.1"/>
    <property type="molecule type" value="Genomic_DNA"/>
</dbReference>
<evidence type="ECO:0000313" key="2">
    <source>
        <dbReference type="Proteomes" id="UP000717624"/>
    </source>
</evidence>
<dbReference type="Proteomes" id="UP000717624">
    <property type="component" value="Unassembled WGS sequence"/>
</dbReference>
<dbReference type="RefSeq" id="WP_204516730.1">
    <property type="nucleotide sequence ID" value="NZ_BAABIN010000009.1"/>
</dbReference>
<keyword evidence="2" id="KW-1185">Reference proteome</keyword>